<keyword evidence="3" id="KW-1185">Reference proteome</keyword>
<dbReference type="EMBL" id="CAJVQB010001954">
    <property type="protein sequence ID" value="CAG8556969.1"/>
    <property type="molecule type" value="Genomic_DNA"/>
</dbReference>
<organism evidence="2 3">
    <name type="scientific">Gigaspora margarita</name>
    <dbReference type="NCBI Taxonomy" id="4874"/>
    <lineage>
        <taxon>Eukaryota</taxon>
        <taxon>Fungi</taxon>
        <taxon>Fungi incertae sedis</taxon>
        <taxon>Mucoromycota</taxon>
        <taxon>Glomeromycotina</taxon>
        <taxon>Glomeromycetes</taxon>
        <taxon>Diversisporales</taxon>
        <taxon>Gigasporaceae</taxon>
        <taxon>Gigaspora</taxon>
    </lineage>
</organism>
<evidence type="ECO:0000313" key="3">
    <source>
        <dbReference type="Proteomes" id="UP000789901"/>
    </source>
</evidence>
<protein>
    <submittedName>
        <fullName evidence="2">35321_t:CDS:1</fullName>
    </submittedName>
</protein>
<evidence type="ECO:0000256" key="1">
    <source>
        <dbReference type="SAM" id="Phobius"/>
    </source>
</evidence>
<keyword evidence="1" id="KW-0472">Membrane</keyword>
<keyword evidence="1" id="KW-0812">Transmembrane</keyword>
<feature type="non-terminal residue" evidence="2">
    <location>
        <position position="1"/>
    </location>
</feature>
<accession>A0ABN7UCD9</accession>
<dbReference type="Proteomes" id="UP000789901">
    <property type="component" value="Unassembled WGS sequence"/>
</dbReference>
<keyword evidence="1" id="KW-1133">Transmembrane helix</keyword>
<reference evidence="2 3" key="1">
    <citation type="submission" date="2021-06" db="EMBL/GenBank/DDBJ databases">
        <authorList>
            <person name="Kallberg Y."/>
            <person name="Tangrot J."/>
            <person name="Rosling A."/>
        </authorList>
    </citation>
    <scope>NUCLEOTIDE SEQUENCE [LARGE SCALE GENOMIC DNA]</scope>
    <source>
        <strain evidence="2 3">120-4 pot B 10/14</strain>
    </source>
</reference>
<proteinExistence type="predicted"/>
<gene>
    <name evidence="2" type="ORF">GMARGA_LOCUS4831</name>
</gene>
<feature type="transmembrane region" description="Helical" evidence="1">
    <location>
        <begin position="6"/>
        <end position="26"/>
    </location>
</feature>
<sequence>VSVGAFSVAHILAQFLIGVLVDMQFLSEYKFFLFLDEATLSLFSFQFWEAAKNLTYSIVVFIEGI</sequence>
<evidence type="ECO:0000313" key="2">
    <source>
        <dbReference type="EMBL" id="CAG8556969.1"/>
    </source>
</evidence>
<name>A0ABN7UCD9_GIGMA</name>
<comment type="caution">
    <text evidence="2">The sequence shown here is derived from an EMBL/GenBank/DDBJ whole genome shotgun (WGS) entry which is preliminary data.</text>
</comment>